<dbReference type="Pfam" id="PF14804">
    <property type="entry name" value="Jag_N"/>
    <property type="match status" value="1"/>
</dbReference>
<evidence type="ECO:0000313" key="3">
    <source>
        <dbReference type="Proteomes" id="UP000664578"/>
    </source>
</evidence>
<dbReference type="InterPro" id="IPR032782">
    <property type="entry name" value="KhpB_N"/>
</dbReference>
<dbReference type="InterPro" id="IPR046865">
    <property type="entry name" value="FapA_b_solenoid"/>
</dbReference>
<name>A0A8I1SM48_9BACI</name>
<evidence type="ECO:0000313" key="2">
    <source>
        <dbReference type="EMBL" id="MBN8250864.1"/>
    </source>
</evidence>
<evidence type="ECO:0000259" key="1">
    <source>
        <dbReference type="SMART" id="SM01245"/>
    </source>
</evidence>
<feature type="domain" description="RNA-binding protein KhpB N-terminal" evidence="1">
    <location>
        <begin position="5"/>
        <end position="56"/>
    </location>
</feature>
<dbReference type="Pfam" id="PF20250">
    <property type="entry name" value="FapA_N"/>
    <property type="match status" value="1"/>
</dbReference>
<proteinExistence type="predicted"/>
<organism evidence="2 3">
    <name type="scientific">Priestia flexa</name>
    <dbReference type="NCBI Taxonomy" id="86664"/>
    <lineage>
        <taxon>Bacteria</taxon>
        <taxon>Bacillati</taxon>
        <taxon>Bacillota</taxon>
        <taxon>Bacilli</taxon>
        <taxon>Bacillales</taxon>
        <taxon>Bacillaceae</taxon>
        <taxon>Priestia</taxon>
    </lineage>
</organism>
<protein>
    <submittedName>
        <fullName evidence="2">FapA family protein</fullName>
    </submittedName>
</protein>
<comment type="caution">
    <text evidence="2">The sequence shown here is derived from an EMBL/GenBank/DDBJ whole genome shotgun (WGS) entry which is preliminary data.</text>
</comment>
<dbReference type="PANTHER" id="PTHR38032">
    <property type="entry name" value="POLYMERASE-RELATED"/>
    <property type="match status" value="1"/>
</dbReference>
<dbReference type="PANTHER" id="PTHR38032:SF1">
    <property type="entry name" value="RNA-BINDING PROTEIN KHPB N-TERMINAL DOMAIN-CONTAINING PROTEIN"/>
    <property type="match status" value="1"/>
</dbReference>
<dbReference type="InterPro" id="IPR046866">
    <property type="entry name" value="FapA_N"/>
</dbReference>
<dbReference type="RefSeq" id="WP_206782239.1">
    <property type="nucleotide sequence ID" value="NZ_JAEMWV010000002.1"/>
</dbReference>
<dbReference type="InterPro" id="IPR038247">
    <property type="entry name" value="Jag_N_dom_sf"/>
</dbReference>
<dbReference type="Gene3D" id="3.30.30.80">
    <property type="entry name" value="probable RNA-binding protein from clostridium symbiosum atcc 14940"/>
    <property type="match status" value="1"/>
</dbReference>
<gene>
    <name evidence="2" type="ORF">JF537_04635</name>
</gene>
<dbReference type="SMART" id="SM01245">
    <property type="entry name" value="Jag_N"/>
    <property type="match status" value="1"/>
</dbReference>
<dbReference type="Proteomes" id="UP000664578">
    <property type="component" value="Unassembled WGS sequence"/>
</dbReference>
<accession>A0A8I1SM48</accession>
<sequence length="677" mass="74472">MNSIVIKNKTVKDAINLGLDLLQVSESEVDIEVVQPESNQFFGVHRKKAVVKLTKISKEAIKKSSVDDLMKDLLKSRPIQEVNKAKEQEPIIKEEEIAEAWVKNGQLYCKSTLAKFPTIKKGPGISVYCNNHLIKSDIIIGLPEDTYEIKVAQEQHETKWHIEVSENQLEAVLHVTPGYQTENVLADKKPASMIELSVIERKVTKNSLTYGQVIAELTRLQIRTGINYHEISAAVATNVAGQFVIAKGTPPIEGKNGWIEIKVNIHPVKQLKEDNGKINHRESQFVPSVEAGSIIAVVHSPIPGLSGLSVRNTPIQPKPKYPIILKEGKGISLFGDNVVAIKSGRPYIEKRGQLVYVDMLPKMTHSGNVNLESGNLHFKGDIEVLGEVAENMTVEAAGDVLLRGITTQATVTSGGAIIANSSVIGCTLSAGQGNLVIAELGPIVKKLDEDLASILLLVYQLIESPAFKTSDFVKKGLQPLLSLLTESRFQYFKKLAKQYIEKLQEGEGYIQCEEWKEVGSYLKRIILTLTPQPVYLDHLLNLSHLLKECIELSKKTVEPNANIHLRNVLSSKVYCNGNVLVSNGGCTNTFIHAGGYVKVNGSLRGGEVYGNQGVYVKESGGESSVKTTIAVAANEEIKIGLAKPGTVLKFGHVTYRLYEEKRNLVAKLDEHNMVVFE</sequence>
<dbReference type="InterPro" id="IPR005646">
    <property type="entry name" value="FapA"/>
</dbReference>
<reference evidence="2" key="1">
    <citation type="submission" date="2020-12" db="EMBL/GenBank/DDBJ databases">
        <title>PHA producing bacteria isolated from mangrove.</title>
        <authorList>
            <person name="Zheng W."/>
            <person name="Yu S."/>
            <person name="Huang Y."/>
        </authorList>
    </citation>
    <scope>NUCLEOTIDE SEQUENCE</scope>
    <source>
        <strain evidence="2">GN22-4</strain>
    </source>
</reference>
<dbReference type="AlphaFoldDB" id="A0A8I1SM48"/>
<dbReference type="EMBL" id="JAEMWV010000002">
    <property type="protein sequence ID" value="MBN8250864.1"/>
    <property type="molecule type" value="Genomic_DNA"/>
</dbReference>
<dbReference type="Pfam" id="PF03961">
    <property type="entry name" value="FapA"/>
    <property type="match status" value="1"/>
</dbReference>